<keyword evidence="1" id="KW-0472">Membrane</keyword>
<feature type="transmembrane region" description="Helical" evidence="1">
    <location>
        <begin position="69"/>
        <end position="89"/>
    </location>
</feature>
<reference evidence="2 3" key="2">
    <citation type="submission" date="2020-08" db="EMBL/GenBank/DDBJ databases">
        <authorList>
            <person name="Ueki A."/>
            <person name="Tonouchi A."/>
        </authorList>
    </citation>
    <scope>NUCLEOTIDE SEQUENCE [LARGE SCALE GENOMIC DNA]</scope>
    <source>
        <strain evidence="2 3">CTTW</strain>
    </source>
</reference>
<feature type="transmembrane region" description="Helical" evidence="1">
    <location>
        <begin position="404"/>
        <end position="423"/>
    </location>
</feature>
<feature type="transmembrane region" description="Helical" evidence="1">
    <location>
        <begin position="159"/>
        <end position="180"/>
    </location>
</feature>
<protein>
    <recommendedName>
        <fullName evidence="4">O-antigen polysaccharide polymerase Wzy</fullName>
    </recommendedName>
</protein>
<name>A0A7I8DSX0_9FIRM</name>
<evidence type="ECO:0000313" key="2">
    <source>
        <dbReference type="EMBL" id="BCK00818.1"/>
    </source>
</evidence>
<feature type="transmembrane region" description="Helical" evidence="1">
    <location>
        <begin position="234"/>
        <end position="251"/>
    </location>
</feature>
<feature type="transmembrane region" description="Helical" evidence="1">
    <location>
        <begin position="459"/>
        <end position="479"/>
    </location>
</feature>
<feature type="transmembrane region" description="Helical" evidence="1">
    <location>
        <begin position="357"/>
        <end position="384"/>
    </location>
</feature>
<evidence type="ECO:0000313" key="3">
    <source>
        <dbReference type="Proteomes" id="UP000515703"/>
    </source>
</evidence>
<keyword evidence="1" id="KW-0812">Transmembrane</keyword>
<dbReference type="Proteomes" id="UP000515703">
    <property type="component" value="Chromosome"/>
</dbReference>
<dbReference type="EMBL" id="AP023368">
    <property type="protein sequence ID" value="BCK00818.1"/>
    <property type="molecule type" value="Genomic_DNA"/>
</dbReference>
<dbReference type="RefSeq" id="WP_185256452.1">
    <property type="nucleotide sequence ID" value="NZ_AP023368.1"/>
</dbReference>
<dbReference type="AlphaFoldDB" id="A0A7I8DSX0"/>
<dbReference type="Pfam" id="PF14296">
    <property type="entry name" value="O-ag_pol_Wzy"/>
    <property type="match status" value="1"/>
</dbReference>
<keyword evidence="3" id="KW-1185">Reference proteome</keyword>
<dbReference type="KEGG" id="acht:bsdcttw_38580"/>
<feature type="transmembrane region" description="Helical" evidence="1">
    <location>
        <begin position="323"/>
        <end position="345"/>
    </location>
</feature>
<feature type="transmembrane region" description="Helical" evidence="1">
    <location>
        <begin position="257"/>
        <end position="274"/>
    </location>
</feature>
<feature type="transmembrane region" description="Helical" evidence="1">
    <location>
        <begin position="12"/>
        <end position="33"/>
    </location>
</feature>
<keyword evidence="1" id="KW-1133">Transmembrane helix</keyword>
<accession>A0A7I8DSX0</accession>
<feature type="transmembrane region" description="Helical" evidence="1">
    <location>
        <begin position="45"/>
        <end position="62"/>
    </location>
</feature>
<reference evidence="2 3" key="1">
    <citation type="submission" date="2020-08" db="EMBL/GenBank/DDBJ databases">
        <title>Draft genome sequencing of an Anaerocolumna strain isolated from anoxic soil subjected to BSD treatment.</title>
        <authorList>
            <person name="Uek A."/>
            <person name="Tonouchi A."/>
        </authorList>
    </citation>
    <scope>NUCLEOTIDE SEQUENCE [LARGE SCALE GENOMIC DNA]</scope>
    <source>
        <strain evidence="2 3">CTTW</strain>
    </source>
</reference>
<dbReference type="InterPro" id="IPR029468">
    <property type="entry name" value="O-ag_pol_Wzy"/>
</dbReference>
<feature type="transmembrane region" description="Helical" evidence="1">
    <location>
        <begin position="200"/>
        <end position="222"/>
    </location>
</feature>
<organism evidence="2 3">
    <name type="scientific">Anaerocolumna chitinilytica</name>
    <dbReference type="NCBI Taxonomy" id="1727145"/>
    <lineage>
        <taxon>Bacteria</taxon>
        <taxon>Bacillati</taxon>
        <taxon>Bacillota</taxon>
        <taxon>Clostridia</taxon>
        <taxon>Lachnospirales</taxon>
        <taxon>Lachnospiraceae</taxon>
        <taxon>Anaerocolumna</taxon>
    </lineage>
</organism>
<feature type="transmembrane region" description="Helical" evidence="1">
    <location>
        <begin position="279"/>
        <end position="297"/>
    </location>
</feature>
<feature type="transmembrane region" description="Helical" evidence="1">
    <location>
        <begin position="109"/>
        <end position="130"/>
    </location>
</feature>
<sequence length="490" mass="56516">MQFDNIKNRANYYLIFYFLLNISILLIGIIYLNFCKGYQRIDVKIWELIGLFIFVTGSIIWIRIENNILSAWMIFLLLSYMYWFGQPFLDLFGILPKLAELNSYSNESLVAALVYQCCGMGFMHLGAIFYKTRNINKAVKTVEIFRFEDISLRKAVNKIALGMFISSAPYIFVNLGQRVYTSVTYGYLALYQTQKQPNGVLGSLYNIISSLSILFIPSLFFLLAANKDNKKFKLFLYIIFGIFILGSLYIGDRSVSMGLSLCLLLFYHCSIKPFKQKRFILLVFIGLMFVIIVPSAGKLRGMEARTFSDVFVVIGKTITQDNFIISTLTSMGFSLFPMVKTIELIPKVQDYSYGVEYIATVLAIIPSIILFGYSFTSIAALPDWLKSNLHMDYGPGYSIIAESYYNFGWLGLPIMSIFGYIIQKYFTNKKHYSEKVLYDAQICIILYFLTLVIRNSLTLFFRNVFYGIIIPIILIKLLYNWEKRNGEIYE</sequence>
<gene>
    <name evidence="2" type="ORF">bsdcttw_38580</name>
</gene>
<feature type="transmembrane region" description="Helical" evidence="1">
    <location>
        <begin position="435"/>
        <end position="453"/>
    </location>
</feature>
<proteinExistence type="predicted"/>
<dbReference type="NCBIfam" id="TIGR04370">
    <property type="entry name" value="glyco_rpt_poly"/>
    <property type="match status" value="1"/>
</dbReference>
<evidence type="ECO:0000256" key="1">
    <source>
        <dbReference type="SAM" id="Phobius"/>
    </source>
</evidence>
<evidence type="ECO:0008006" key="4">
    <source>
        <dbReference type="Google" id="ProtNLM"/>
    </source>
</evidence>